<comment type="caution">
    <text evidence="2">The sequence shown here is derived from an EMBL/GenBank/DDBJ whole genome shotgun (WGS) entry which is preliminary data.</text>
</comment>
<gene>
    <name evidence="2" type="ORF">KIW84_034102</name>
</gene>
<keyword evidence="3" id="KW-1185">Reference proteome</keyword>
<feature type="region of interest" description="Disordered" evidence="1">
    <location>
        <begin position="105"/>
        <end position="127"/>
    </location>
</feature>
<evidence type="ECO:0000313" key="3">
    <source>
        <dbReference type="Proteomes" id="UP001058974"/>
    </source>
</evidence>
<sequence length="230" mass="25236">MSSCSSLYHRVHQSWYNGPTWPTTSFNQNQICPAACRVQENSNSRLGDPGITTSNATGQQTLENQAMQNLNSNIAMAMRSKNIIPDSNIPGFSMMSQSRYPMTVGTPRSLQEHGSISGYPDGQSSPLPNIAKRLRSAPTGVDAMQQQQLGSHVDALQGSDMNWQNTLLQQQAMARGIQYNSGGIQKFPRQVFFEGGLNQETGAIQFASGQQGMRLVAKEEQFEMERTDGA</sequence>
<proteinExistence type="predicted"/>
<evidence type="ECO:0000313" key="2">
    <source>
        <dbReference type="EMBL" id="KAI5429366.1"/>
    </source>
</evidence>
<protein>
    <submittedName>
        <fullName evidence="2">Uncharacterized protein</fullName>
    </submittedName>
</protein>
<dbReference type="Proteomes" id="UP001058974">
    <property type="component" value="Chromosome 3"/>
</dbReference>
<dbReference type="AlphaFoldDB" id="A0A9D5B428"/>
<accession>A0A9D5B428</accession>
<organism evidence="2 3">
    <name type="scientific">Pisum sativum</name>
    <name type="common">Garden pea</name>
    <name type="synonym">Lathyrus oleraceus</name>
    <dbReference type="NCBI Taxonomy" id="3888"/>
    <lineage>
        <taxon>Eukaryota</taxon>
        <taxon>Viridiplantae</taxon>
        <taxon>Streptophyta</taxon>
        <taxon>Embryophyta</taxon>
        <taxon>Tracheophyta</taxon>
        <taxon>Spermatophyta</taxon>
        <taxon>Magnoliopsida</taxon>
        <taxon>eudicotyledons</taxon>
        <taxon>Gunneridae</taxon>
        <taxon>Pentapetalae</taxon>
        <taxon>rosids</taxon>
        <taxon>fabids</taxon>
        <taxon>Fabales</taxon>
        <taxon>Fabaceae</taxon>
        <taxon>Papilionoideae</taxon>
        <taxon>50 kb inversion clade</taxon>
        <taxon>NPAAA clade</taxon>
        <taxon>Hologalegina</taxon>
        <taxon>IRL clade</taxon>
        <taxon>Fabeae</taxon>
        <taxon>Lathyrus</taxon>
    </lineage>
</organism>
<dbReference type="EMBL" id="JAMSHJ010000003">
    <property type="protein sequence ID" value="KAI5429366.1"/>
    <property type="molecule type" value="Genomic_DNA"/>
</dbReference>
<reference evidence="2 3" key="1">
    <citation type="journal article" date="2022" name="Nat. Genet.">
        <title>Improved pea reference genome and pan-genome highlight genomic features and evolutionary characteristics.</title>
        <authorList>
            <person name="Yang T."/>
            <person name="Liu R."/>
            <person name="Luo Y."/>
            <person name="Hu S."/>
            <person name="Wang D."/>
            <person name="Wang C."/>
            <person name="Pandey M.K."/>
            <person name="Ge S."/>
            <person name="Xu Q."/>
            <person name="Li N."/>
            <person name="Li G."/>
            <person name="Huang Y."/>
            <person name="Saxena R.K."/>
            <person name="Ji Y."/>
            <person name="Li M."/>
            <person name="Yan X."/>
            <person name="He Y."/>
            <person name="Liu Y."/>
            <person name="Wang X."/>
            <person name="Xiang C."/>
            <person name="Varshney R.K."/>
            <person name="Ding H."/>
            <person name="Gao S."/>
            <person name="Zong X."/>
        </authorList>
    </citation>
    <scope>NUCLEOTIDE SEQUENCE [LARGE SCALE GENOMIC DNA]</scope>
    <source>
        <strain evidence="2 3">cv. Zhongwan 6</strain>
    </source>
</reference>
<evidence type="ECO:0000256" key="1">
    <source>
        <dbReference type="SAM" id="MobiDB-lite"/>
    </source>
</evidence>
<name>A0A9D5B428_PEA</name>
<dbReference type="Gramene" id="Psat03G0410200-T1">
    <property type="protein sequence ID" value="KAI5429366.1"/>
    <property type="gene ID" value="KIW84_034102"/>
</dbReference>
<feature type="compositionally biased region" description="Polar residues" evidence="1">
    <location>
        <begin position="105"/>
        <end position="114"/>
    </location>
</feature>